<name>A0A382C1X4_9ZZZZ</name>
<evidence type="ECO:0000259" key="1">
    <source>
        <dbReference type="Pfam" id="PF07624"/>
    </source>
</evidence>
<dbReference type="InterPro" id="IPR011478">
    <property type="entry name" value="DUF1585"/>
</dbReference>
<feature type="domain" description="DUF1595" evidence="4">
    <location>
        <begin position="121"/>
        <end position="181"/>
    </location>
</feature>
<evidence type="ECO:0000259" key="4">
    <source>
        <dbReference type="Pfam" id="PF07637"/>
    </source>
</evidence>
<feature type="domain" description="DUF1588" evidence="2">
    <location>
        <begin position="339"/>
        <end position="436"/>
    </location>
</feature>
<dbReference type="EMBL" id="UINC01032344">
    <property type="protein sequence ID" value="SVB19849.1"/>
    <property type="molecule type" value="Genomic_DNA"/>
</dbReference>
<dbReference type="Pfam" id="PF07631">
    <property type="entry name" value="PSD4"/>
    <property type="match status" value="1"/>
</dbReference>
<evidence type="ECO:0000313" key="5">
    <source>
        <dbReference type="EMBL" id="SVB19849.1"/>
    </source>
</evidence>
<dbReference type="Pfam" id="PF07627">
    <property type="entry name" value="PSCyt3"/>
    <property type="match status" value="1"/>
</dbReference>
<dbReference type="InterPro" id="IPR013039">
    <property type="entry name" value="DUF1588"/>
</dbReference>
<gene>
    <name evidence="5" type="ORF">METZ01_LOCUS172703</name>
</gene>
<dbReference type="InterPro" id="IPR013043">
    <property type="entry name" value="DUF1595"/>
</dbReference>
<dbReference type="AlphaFoldDB" id="A0A382C1X4"/>
<evidence type="ECO:0000259" key="2">
    <source>
        <dbReference type="Pfam" id="PF07627"/>
    </source>
</evidence>
<evidence type="ECO:0000259" key="3">
    <source>
        <dbReference type="Pfam" id="PF07631"/>
    </source>
</evidence>
<feature type="domain" description="DUF1592" evidence="3">
    <location>
        <begin position="193"/>
        <end position="319"/>
    </location>
</feature>
<organism evidence="5">
    <name type="scientific">marine metagenome</name>
    <dbReference type="NCBI Taxonomy" id="408172"/>
    <lineage>
        <taxon>unclassified sequences</taxon>
        <taxon>metagenomes</taxon>
        <taxon>ecological metagenomes</taxon>
    </lineage>
</organism>
<accession>A0A382C1X4</accession>
<reference evidence="5" key="1">
    <citation type="submission" date="2018-05" db="EMBL/GenBank/DDBJ databases">
        <authorList>
            <person name="Lanie J.A."/>
            <person name="Ng W.-L."/>
            <person name="Kazmierczak K.M."/>
            <person name="Andrzejewski T.M."/>
            <person name="Davidsen T.M."/>
            <person name="Wayne K.J."/>
            <person name="Tettelin H."/>
            <person name="Glass J.I."/>
            <person name="Rusch D."/>
            <person name="Podicherti R."/>
            <person name="Tsui H.-C.T."/>
            <person name="Winkler M.E."/>
        </authorList>
    </citation>
    <scope>NUCLEOTIDE SEQUENCE</scope>
</reference>
<sequence length="526" mass="59453">ENNAHLIALSVQNHRASIFLDGRLLASVANFSKPDSDNNLFKVGKAARYKKDDIIDNEESDDKYTLPKIEDFLFYSNALSEETILNYRADRKNGEIPEPAFHWYPGKESPRPEVITAPQAATDILDKFLLKAFRRPPTEDETDRYLTLFLESFDADVPFYLAMQAPIVAALSSPAFLLHSEQAIKGKETYAVSSIDMASRLSYFLWSSAPDEQLISAGVTGRLLDPEEILRQTDRMLADDKAERFFERFVLQWLRTEGLGDTYRPDESRFSEINESLMAAMRREGVMVVGNVIRDNHSLLRLLYDNSTFMNKELAAHYGYEKLVTGPGWQKVHLNDSNRGGLLTQAAVLTVSSSPRRTSPVLRGKWVLDVLLGEPPSPPPASVPPLPAEAENSGNSLRELLASHRSQAVCAGCHDKIDPYGLALEQYDAVGRFRTDTQNTFTTLWNGETLDGATELIQFLLEEKSNTFIRHLTEKVLSYALSRDLTFSDERSVYSILQQLENENFQARTLINEIVLSEPFRYRKNP</sequence>
<protein>
    <recommendedName>
        <fullName evidence="6">DUF1592 domain-containing protein</fullName>
    </recommendedName>
</protein>
<dbReference type="InterPro" id="IPR013042">
    <property type="entry name" value="DUF1592"/>
</dbReference>
<proteinExistence type="predicted"/>
<dbReference type="Pfam" id="PF07624">
    <property type="entry name" value="PSD2"/>
    <property type="match status" value="1"/>
</dbReference>
<evidence type="ECO:0008006" key="6">
    <source>
        <dbReference type="Google" id="ProtNLM"/>
    </source>
</evidence>
<dbReference type="Pfam" id="PF07637">
    <property type="entry name" value="PSD5"/>
    <property type="match status" value="1"/>
</dbReference>
<feature type="domain" description="DUF1585" evidence="1">
    <location>
        <begin position="446"/>
        <end position="520"/>
    </location>
</feature>
<feature type="non-terminal residue" evidence="5">
    <location>
        <position position="1"/>
    </location>
</feature>